<evidence type="ECO:0000256" key="2">
    <source>
        <dbReference type="PROSITE-ProRule" id="PRU00169"/>
    </source>
</evidence>
<dbReference type="Gene3D" id="3.40.50.2300">
    <property type="match status" value="2"/>
</dbReference>
<dbReference type="InterPro" id="IPR011006">
    <property type="entry name" value="CheY-like_superfamily"/>
</dbReference>
<evidence type="ECO:0000256" key="1">
    <source>
        <dbReference type="ARBA" id="ARBA00022553"/>
    </source>
</evidence>
<evidence type="ECO:0000313" key="4">
    <source>
        <dbReference type="EMBL" id="HEC68592.1"/>
    </source>
</evidence>
<proteinExistence type="predicted"/>
<dbReference type="CDD" id="cd00156">
    <property type="entry name" value="REC"/>
    <property type="match status" value="1"/>
</dbReference>
<name>A0A7C1ZTN6_DESA2</name>
<dbReference type="PROSITE" id="PS50110">
    <property type="entry name" value="RESPONSE_REGULATORY"/>
    <property type="match status" value="2"/>
</dbReference>
<protein>
    <submittedName>
        <fullName evidence="4">Response regulator</fullName>
    </submittedName>
</protein>
<dbReference type="AlphaFoldDB" id="A0A7C1ZTN6"/>
<feature type="modified residue" description="4-aspartylphosphate" evidence="2">
    <location>
        <position position="168"/>
    </location>
</feature>
<dbReference type="Pfam" id="PF00072">
    <property type="entry name" value="Response_reg"/>
    <property type="match status" value="2"/>
</dbReference>
<accession>A0A7C1ZTN6</accession>
<dbReference type="InterPro" id="IPR001789">
    <property type="entry name" value="Sig_transdc_resp-reg_receiver"/>
</dbReference>
<dbReference type="PANTHER" id="PTHR44591">
    <property type="entry name" value="STRESS RESPONSE REGULATOR PROTEIN 1"/>
    <property type="match status" value="1"/>
</dbReference>
<dbReference type="Proteomes" id="UP000885738">
    <property type="component" value="Unassembled WGS sequence"/>
</dbReference>
<dbReference type="SMART" id="SM00448">
    <property type="entry name" value="REC"/>
    <property type="match status" value="2"/>
</dbReference>
<organism evidence="4">
    <name type="scientific">Desulfofervidus auxilii</name>
    <dbReference type="NCBI Taxonomy" id="1621989"/>
    <lineage>
        <taxon>Bacteria</taxon>
        <taxon>Pseudomonadati</taxon>
        <taxon>Thermodesulfobacteriota</taxon>
        <taxon>Candidatus Desulfofervidia</taxon>
        <taxon>Candidatus Desulfofervidales</taxon>
        <taxon>Candidatus Desulfofervidaceae</taxon>
        <taxon>Candidatus Desulfofervidus</taxon>
    </lineage>
</organism>
<feature type="modified residue" description="4-aspartylphosphate" evidence="2">
    <location>
        <position position="52"/>
    </location>
</feature>
<sequence>MLSILVVDDDPMICKTMGDVIRLKGYHCDTAYDGGQAISMIKENDYQCVFMDIKMPGKNGVEVFKEIKKFSPKTLVILITAFTSDSLVLEAKEEGALVVLPKPLNLREINKFLRFLEKGKSIFIVDDDNHFCKTLADVLSLKGYRIEVALSAEEAIEKIDKMDIVLLDMKLNHMSGLDVLKKIKRIRKDIQVILITGYYEEMRPAIDEALRISAYTCLPKPVDMKILLGLLERIYKNKIKRFFRVTL</sequence>
<dbReference type="InterPro" id="IPR050595">
    <property type="entry name" value="Bact_response_regulator"/>
</dbReference>
<feature type="domain" description="Response regulatory" evidence="3">
    <location>
        <begin position="121"/>
        <end position="235"/>
    </location>
</feature>
<keyword evidence="1 2" id="KW-0597">Phosphoprotein</keyword>
<gene>
    <name evidence="4" type="ORF">ENI35_07300</name>
</gene>
<dbReference type="SUPFAM" id="SSF52172">
    <property type="entry name" value="CheY-like"/>
    <property type="match status" value="2"/>
</dbReference>
<dbReference type="GO" id="GO:0000160">
    <property type="term" value="P:phosphorelay signal transduction system"/>
    <property type="evidence" value="ECO:0007669"/>
    <property type="project" value="InterPro"/>
</dbReference>
<evidence type="ECO:0000259" key="3">
    <source>
        <dbReference type="PROSITE" id="PS50110"/>
    </source>
</evidence>
<reference evidence="4" key="1">
    <citation type="journal article" date="2020" name="mSystems">
        <title>Genome- and Community-Level Interaction Insights into Carbon Utilization and Element Cycling Functions of Hydrothermarchaeota in Hydrothermal Sediment.</title>
        <authorList>
            <person name="Zhou Z."/>
            <person name="Liu Y."/>
            <person name="Xu W."/>
            <person name="Pan J."/>
            <person name="Luo Z.H."/>
            <person name="Li M."/>
        </authorList>
    </citation>
    <scope>NUCLEOTIDE SEQUENCE [LARGE SCALE GENOMIC DNA]</scope>
    <source>
        <strain evidence="4">HyVt-389</strain>
    </source>
</reference>
<feature type="domain" description="Response regulatory" evidence="3">
    <location>
        <begin position="3"/>
        <end position="117"/>
    </location>
</feature>
<comment type="caution">
    <text evidence="4">The sequence shown here is derived from an EMBL/GenBank/DDBJ whole genome shotgun (WGS) entry which is preliminary data.</text>
</comment>
<dbReference type="PANTHER" id="PTHR44591:SF3">
    <property type="entry name" value="RESPONSE REGULATORY DOMAIN-CONTAINING PROTEIN"/>
    <property type="match status" value="1"/>
</dbReference>
<dbReference type="EMBL" id="DRIH01000264">
    <property type="protein sequence ID" value="HEC68592.1"/>
    <property type="molecule type" value="Genomic_DNA"/>
</dbReference>